<dbReference type="Pfam" id="PF14497">
    <property type="entry name" value="GST_C_3"/>
    <property type="match status" value="1"/>
</dbReference>
<evidence type="ECO:0000259" key="6">
    <source>
        <dbReference type="PROSITE" id="PS50404"/>
    </source>
</evidence>
<dbReference type="GO" id="GO:0006749">
    <property type="term" value="P:glutathione metabolic process"/>
    <property type="evidence" value="ECO:0007669"/>
    <property type="project" value="TreeGrafter"/>
</dbReference>
<dbReference type="InterPro" id="IPR040079">
    <property type="entry name" value="Glutathione_S-Trfase"/>
</dbReference>
<dbReference type="SUPFAM" id="SSF52833">
    <property type="entry name" value="Thioredoxin-like"/>
    <property type="match status" value="1"/>
</dbReference>
<dbReference type="PANTHER" id="PTHR11571:SF8">
    <property type="entry name" value="GLUTATHIONE S-TRANSFERASE-RELATED"/>
    <property type="match status" value="1"/>
</dbReference>
<protein>
    <recommendedName>
        <fullName evidence="1">glutathione transferase</fullName>
        <ecNumber evidence="1">2.5.1.18</ecNumber>
    </recommendedName>
    <alternativeName>
        <fullName evidence="5">GST class-sigma</fullName>
    </alternativeName>
</protein>
<dbReference type="Pfam" id="PF02798">
    <property type="entry name" value="GST_N"/>
    <property type="match status" value="1"/>
</dbReference>
<keyword evidence="2" id="KW-0808">Transferase</keyword>
<gene>
    <name evidence="8" type="ORF">CAMP_LOCUS4535</name>
</gene>
<dbReference type="SFLD" id="SFLDG00363">
    <property type="entry name" value="AMPS_(cytGST):_Alpha-__Mu-__Pi"/>
    <property type="match status" value="1"/>
</dbReference>
<dbReference type="InterPro" id="IPR004045">
    <property type="entry name" value="Glutathione_S-Trfase_N"/>
</dbReference>
<comment type="similarity">
    <text evidence="3">Belongs to the GST superfamily. Sigma family.</text>
</comment>
<dbReference type="Gene3D" id="1.20.1050.10">
    <property type="match status" value="1"/>
</dbReference>
<dbReference type="Gene3D" id="3.40.30.10">
    <property type="entry name" value="Glutaredoxin"/>
    <property type="match status" value="1"/>
</dbReference>
<dbReference type="InterPro" id="IPR050213">
    <property type="entry name" value="GST_superfamily"/>
</dbReference>
<dbReference type="EMBL" id="CANHGI010000002">
    <property type="protein sequence ID" value="CAI5441898.1"/>
    <property type="molecule type" value="Genomic_DNA"/>
</dbReference>
<dbReference type="GO" id="GO:0004364">
    <property type="term" value="F:glutathione transferase activity"/>
    <property type="evidence" value="ECO:0007669"/>
    <property type="project" value="UniProtKB-EC"/>
</dbReference>
<comment type="caution">
    <text evidence="8">The sequence shown here is derived from an EMBL/GenBank/DDBJ whole genome shotgun (WGS) entry which is preliminary data.</text>
</comment>
<dbReference type="EC" id="2.5.1.18" evidence="1"/>
<dbReference type="InterPro" id="IPR036249">
    <property type="entry name" value="Thioredoxin-like_sf"/>
</dbReference>
<dbReference type="FunFam" id="1.20.1050.10:FF:000031">
    <property type="entry name" value="Glutathione S-Transferase"/>
    <property type="match status" value="1"/>
</dbReference>
<dbReference type="SUPFAM" id="SSF47616">
    <property type="entry name" value="GST C-terminal domain-like"/>
    <property type="match status" value="1"/>
</dbReference>
<name>A0A9P1IC34_9PELO</name>
<evidence type="ECO:0000256" key="5">
    <source>
        <dbReference type="ARBA" id="ARBA00078118"/>
    </source>
</evidence>
<evidence type="ECO:0000256" key="2">
    <source>
        <dbReference type="ARBA" id="ARBA00022679"/>
    </source>
</evidence>
<keyword evidence="9" id="KW-1185">Reference proteome</keyword>
<dbReference type="PROSITE" id="PS50404">
    <property type="entry name" value="GST_NTER"/>
    <property type="match status" value="1"/>
</dbReference>
<dbReference type="Proteomes" id="UP001152747">
    <property type="component" value="Unassembled WGS sequence"/>
</dbReference>
<evidence type="ECO:0000313" key="9">
    <source>
        <dbReference type="Proteomes" id="UP001152747"/>
    </source>
</evidence>
<evidence type="ECO:0000256" key="4">
    <source>
        <dbReference type="ARBA" id="ARBA00047960"/>
    </source>
</evidence>
<dbReference type="FunFam" id="3.40.30.10:FF:000189">
    <property type="entry name" value="Glutathione S-Transferase"/>
    <property type="match status" value="1"/>
</dbReference>
<sequence length="209" mass="23871">MVHYKLTYFASRGFAEASRQIFKLAGVEFEDIRIIHGDGTWDELKSKTPFGQIPVLSVDGFEIPQSSAILRYLARKYGFVGQTPEEEAWVDAIVDQFKDFIEAFRQYATANRLNKPAEEIDRVKTEIAIPARDAYFKILNTILERSKSGFLVGNNVTFADLVVVDNLVTLEKNGFLNKGEQPKLDALRQKIHNLPKLKEWIATRPDTQY</sequence>
<accession>A0A9P1IC34</accession>
<evidence type="ECO:0000256" key="3">
    <source>
        <dbReference type="ARBA" id="ARBA00038317"/>
    </source>
</evidence>
<feature type="domain" description="GST C-terminal" evidence="7">
    <location>
        <begin position="83"/>
        <end position="209"/>
    </location>
</feature>
<dbReference type="InterPro" id="IPR036282">
    <property type="entry name" value="Glutathione-S-Trfase_C_sf"/>
</dbReference>
<dbReference type="InterPro" id="IPR010987">
    <property type="entry name" value="Glutathione-S-Trfase_C-like"/>
</dbReference>
<dbReference type="SFLD" id="SFLDG01205">
    <property type="entry name" value="AMPS.1"/>
    <property type="match status" value="1"/>
</dbReference>
<dbReference type="OrthoDB" id="414243at2759"/>
<evidence type="ECO:0000313" key="8">
    <source>
        <dbReference type="EMBL" id="CAI5441898.1"/>
    </source>
</evidence>
<dbReference type="PANTHER" id="PTHR11571">
    <property type="entry name" value="GLUTATHIONE S-TRANSFERASE"/>
    <property type="match status" value="1"/>
</dbReference>
<feature type="domain" description="GST N-terminal" evidence="6">
    <location>
        <begin position="2"/>
        <end position="81"/>
    </location>
</feature>
<dbReference type="SFLD" id="SFLDS00019">
    <property type="entry name" value="Glutathione_Transferase_(cytos"/>
    <property type="match status" value="1"/>
</dbReference>
<reference evidence="8" key="1">
    <citation type="submission" date="2022-11" db="EMBL/GenBank/DDBJ databases">
        <authorList>
            <person name="Kikuchi T."/>
        </authorList>
    </citation>
    <scope>NUCLEOTIDE SEQUENCE</scope>
    <source>
        <strain evidence="8">PS1010</strain>
    </source>
</reference>
<dbReference type="CDD" id="cd03039">
    <property type="entry name" value="GST_N_Sigma_like"/>
    <property type="match status" value="1"/>
</dbReference>
<dbReference type="InterPro" id="IPR004046">
    <property type="entry name" value="GST_C"/>
</dbReference>
<dbReference type="GO" id="GO:0005737">
    <property type="term" value="C:cytoplasm"/>
    <property type="evidence" value="ECO:0007669"/>
    <property type="project" value="UniProtKB-ARBA"/>
</dbReference>
<comment type="catalytic activity">
    <reaction evidence="4">
        <text>RX + glutathione = an S-substituted glutathione + a halide anion + H(+)</text>
        <dbReference type="Rhea" id="RHEA:16437"/>
        <dbReference type="ChEBI" id="CHEBI:15378"/>
        <dbReference type="ChEBI" id="CHEBI:16042"/>
        <dbReference type="ChEBI" id="CHEBI:17792"/>
        <dbReference type="ChEBI" id="CHEBI:57925"/>
        <dbReference type="ChEBI" id="CHEBI:90779"/>
        <dbReference type="EC" id="2.5.1.18"/>
    </reaction>
</comment>
<evidence type="ECO:0000256" key="1">
    <source>
        <dbReference type="ARBA" id="ARBA00012452"/>
    </source>
</evidence>
<dbReference type="AlphaFoldDB" id="A0A9P1IC34"/>
<proteinExistence type="inferred from homology"/>
<dbReference type="CDD" id="cd03192">
    <property type="entry name" value="GST_C_Sigma_like"/>
    <property type="match status" value="1"/>
</dbReference>
<dbReference type="PROSITE" id="PS50405">
    <property type="entry name" value="GST_CTER"/>
    <property type="match status" value="1"/>
</dbReference>
<evidence type="ECO:0000259" key="7">
    <source>
        <dbReference type="PROSITE" id="PS50405"/>
    </source>
</evidence>
<organism evidence="8 9">
    <name type="scientific">Caenorhabditis angaria</name>
    <dbReference type="NCBI Taxonomy" id="860376"/>
    <lineage>
        <taxon>Eukaryota</taxon>
        <taxon>Metazoa</taxon>
        <taxon>Ecdysozoa</taxon>
        <taxon>Nematoda</taxon>
        <taxon>Chromadorea</taxon>
        <taxon>Rhabditida</taxon>
        <taxon>Rhabditina</taxon>
        <taxon>Rhabditomorpha</taxon>
        <taxon>Rhabditoidea</taxon>
        <taxon>Rhabditidae</taxon>
        <taxon>Peloderinae</taxon>
        <taxon>Caenorhabditis</taxon>
    </lineage>
</organism>